<evidence type="ECO:0000313" key="2">
    <source>
        <dbReference type="EMBL" id="WVZ53010.1"/>
    </source>
</evidence>
<name>A0AAQ3SKF1_PASNO</name>
<dbReference type="InterPro" id="IPR057670">
    <property type="entry name" value="SH3_retrovirus"/>
</dbReference>
<reference evidence="2 3" key="1">
    <citation type="submission" date="2024-02" db="EMBL/GenBank/DDBJ databases">
        <title>High-quality chromosome-scale genome assembly of Pensacola bahiagrass (Paspalum notatum Flugge var. saurae).</title>
        <authorList>
            <person name="Vega J.M."/>
            <person name="Podio M."/>
            <person name="Orjuela J."/>
            <person name="Siena L.A."/>
            <person name="Pessino S.C."/>
            <person name="Combes M.C."/>
            <person name="Mariac C."/>
            <person name="Albertini E."/>
            <person name="Pupilli F."/>
            <person name="Ortiz J.P.A."/>
            <person name="Leblanc O."/>
        </authorList>
    </citation>
    <scope>NUCLEOTIDE SEQUENCE [LARGE SCALE GENOMIC DNA]</scope>
    <source>
        <strain evidence="2">R1</strain>
        <tissue evidence="2">Leaf</tissue>
    </source>
</reference>
<evidence type="ECO:0000259" key="1">
    <source>
        <dbReference type="PROSITE" id="PS50994"/>
    </source>
</evidence>
<dbReference type="PANTHER" id="PTHR42648:SF21">
    <property type="entry name" value="CYSTEINE-RICH RLK (RECEPTOR-LIKE PROTEIN KINASE) 8"/>
    <property type="match status" value="1"/>
</dbReference>
<feature type="non-terminal residue" evidence="2">
    <location>
        <position position="414"/>
    </location>
</feature>
<dbReference type="GO" id="GO:0015074">
    <property type="term" value="P:DNA integration"/>
    <property type="evidence" value="ECO:0007669"/>
    <property type="project" value="InterPro"/>
</dbReference>
<sequence length="414" mass="46481">LSLREVAFVRNLVFNLVSVSQLLDERFEVHFKKGVYRVLDVEETLVCSLQHFGQVFRVDLASISGPTHCLVASPSADIWKWHRRLCHLRFELSSMGLIRGLPKLKAEKDLVFHPCCLGKMVAASHTHVSQVITSYPGELLHMDTVGPTRVASVSGKWYVLVVVDDFSRFSWVFFMQFKDEAFRFVRNLVLSLRNESHKAMRAMRSDNGGEFKNSRFENFCRDLGLEHQFPSPYTPPQNGVVERKNRTLVEMAQTMLDEHRNPRRFSAEAVNTAVTLRTGSFCKLSSEDLVWNSAASVKHLRAFGCRCFVLKKTGHLDKFESHCLDQIFLRYVSSSRAFRVWILEAKQVVETCEVSFDETMPCTTPAFELSGNDAEGTPIFEDEEGAVDIGDAGASAPAAALAPSAMSSDDDGGP</sequence>
<organism evidence="2 3">
    <name type="scientific">Paspalum notatum var. saurae</name>
    <dbReference type="NCBI Taxonomy" id="547442"/>
    <lineage>
        <taxon>Eukaryota</taxon>
        <taxon>Viridiplantae</taxon>
        <taxon>Streptophyta</taxon>
        <taxon>Embryophyta</taxon>
        <taxon>Tracheophyta</taxon>
        <taxon>Spermatophyta</taxon>
        <taxon>Magnoliopsida</taxon>
        <taxon>Liliopsida</taxon>
        <taxon>Poales</taxon>
        <taxon>Poaceae</taxon>
        <taxon>PACMAD clade</taxon>
        <taxon>Panicoideae</taxon>
        <taxon>Andropogonodae</taxon>
        <taxon>Paspaleae</taxon>
        <taxon>Paspalinae</taxon>
        <taxon>Paspalum</taxon>
    </lineage>
</organism>
<dbReference type="EMBL" id="CP144745">
    <property type="protein sequence ID" value="WVZ53010.1"/>
    <property type="molecule type" value="Genomic_DNA"/>
</dbReference>
<dbReference type="InterPro" id="IPR039537">
    <property type="entry name" value="Retrotran_Ty1/copia-like"/>
</dbReference>
<dbReference type="InterPro" id="IPR025724">
    <property type="entry name" value="GAG-pre-integrase_dom"/>
</dbReference>
<dbReference type="InterPro" id="IPR036397">
    <property type="entry name" value="RNaseH_sf"/>
</dbReference>
<evidence type="ECO:0000313" key="3">
    <source>
        <dbReference type="Proteomes" id="UP001341281"/>
    </source>
</evidence>
<dbReference type="Pfam" id="PF25597">
    <property type="entry name" value="SH3_retrovirus"/>
    <property type="match status" value="1"/>
</dbReference>
<dbReference type="Pfam" id="PF00665">
    <property type="entry name" value="rve"/>
    <property type="match status" value="1"/>
</dbReference>
<feature type="domain" description="Integrase catalytic" evidence="1">
    <location>
        <begin position="132"/>
        <end position="302"/>
    </location>
</feature>
<dbReference type="Proteomes" id="UP001341281">
    <property type="component" value="Chromosome 01"/>
</dbReference>
<protein>
    <recommendedName>
        <fullName evidence="1">Integrase catalytic domain-containing protein</fullName>
    </recommendedName>
</protein>
<dbReference type="Gene3D" id="3.30.420.10">
    <property type="entry name" value="Ribonuclease H-like superfamily/Ribonuclease H"/>
    <property type="match status" value="1"/>
</dbReference>
<dbReference type="Pfam" id="PF13976">
    <property type="entry name" value="gag_pre-integrs"/>
    <property type="match status" value="1"/>
</dbReference>
<accession>A0AAQ3SKF1</accession>
<dbReference type="AlphaFoldDB" id="A0AAQ3SKF1"/>
<gene>
    <name evidence="2" type="ORF">U9M48_004003</name>
</gene>
<keyword evidence="3" id="KW-1185">Reference proteome</keyword>
<proteinExistence type="predicted"/>
<dbReference type="InterPro" id="IPR012337">
    <property type="entry name" value="RNaseH-like_sf"/>
</dbReference>
<dbReference type="GO" id="GO:0003676">
    <property type="term" value="F:nucleic acid binding"/>
    <property type="evidence" value="ECO:0007669"/>
    <property type="project" value="InterPro"/>
</dbReference>
<dbReference type="PROSITE" id="PS50994">
    <property type="entry name" value="INTEGRASE"/>
    <property type="match status" value="1"/>
</dbReference>
<dbReference type="PANTHER" id="PTHR42648">
    <property type="entry name" value="TRANSPOSASE, PUTATIVE-RELATED"/>
    <property type="match status" value="1"/>
</dbReference>
<dbReference type="SUPFAM" id="SSF53098">
    <property type="entry name" value="Ribonuclease H-like"/>
    <property type="match status" value="1"/>
</dbReference>
<dbReference type="InterPro" id="IPR001584">
    <property type="entry name" value="Integrase_cat-core"/>
</dbReference>